<dbReference type="Proteomes" id="UP000001554">
    <property type="component" value="Unplaced"/>
</dbReference>
<dbReference type="InterPro" id="IPR007527">
    <property type="entry name" value="Znf_SWIM"/>
</dbReference>
<dbReference type="GO" id="GO:0008270">
    <property type="term" value="F:zinc ion binding"/>
    <property type="evidence" value="ECO:0007669"/>
    <property type="project" value="UniProtKB-KW"/>
</dbReference>
<dbReference type="Gene3D" id="3.90.320.10">
    <property type="match status" value="1"/>
</dbReference>
<dbReference type="OMA" id="DSKCECK"/>
<dbReference type="PANTHER" id="PTHR46609">
    <property type="entry name" value="EXONUCLEASE, PHAGE-TYPE/RECB, C-TERMINAL DOMAIN-CONTAINING PROTEIN"/>
    <property type="match status" value="1"/>
</dbReference>
<dbReference type="OrthoDB" id="261614at2759"/>
<dbReference type="SUPFAM" id="SSF52980">
    <property type="entry name" value="Restriction endonuclease-like"/>
    <property type="match status" value="1"/>
</dbReference>
<feature type="domain" description="SWIM-type" evidence="2">
    <location>
        <begin position="30"/>
        <end position="67"/>
    </location>
</feature>
<dbReference type="InterPro" id="IPR051703">
    <property type="entry name" value="NF-kappa-B_Signaling_Reg"/>
</dbReference>
<dbReference type="RefSeq" id="XP_035664370.1">
    <property type="nucleotide sequence ID" value="XM_035808477.1"/>
</dbReference>
<dbReference type="InterPro" id="IPR011604">
    <property type="entry name" value="PDDEXK-like_dom_sf"/>
</dbReference>
<name>A0A9J7HTY3_BRAFL</name>
<dbReference type="GeneID" id="118407905"/>
<keyword evidence="3" id="KW-1185">Reference proteome</keyword>
<evidence type="ECO:0000256" key="1">
    <source>
        <dbReference type="PROSITE-ProRule" id="PRU00325"/>
    </source>
</evidence>
<dbReference type="AlphaFoldDB" id="A0A9J7HTY3"/>
<sequence length="449" mass="50677">MIVQVQQEGDDGCKIRAKAYPSMRKNNPPYKLMVSLTDAEIIHSSQCECKAGNGHCSHIIGLLYMVCHFQKLGLQSVPAVHSKTSLPQTWHVPSRTEGLTPKPVDSLNISKVKPVQQPTKRRRVSEGLVPKVYCPVPTPIPWAPFTASLLEQLQSIKSNAQITKVLPQSQNMPTVSTKFGPVPLGSPISYQQRLELKDGDIIKHPSHPTFPTFALPPLESTFSYVLRQAEQEMFLGLHVTEEQALEVELNTREQSHSKLWHDVRKNRITSSVFKQVCSRQGDHDSLALRLLTSKGIQTSAMKFGIEHEPEAAKLYSEVTGNNVYLSGFVINPSAPHLGASPDRKVYDPNSETPHGLLEIKCPDKDSFYSCPYLKKQNNGTYKLKSTHSYYYQVMGQMGLTGEKWCDFLVKCRDDYHLERIAFNEDLWCSMKTALDSFFFLFHLPQMCKN</sequence>
<dbReference type="GO" id="GO:0006281">
    <property type="term" value="P:DNA repair"/>
    <property type="evidence" value="ECO:0007669"/>
    <property type="project" value="UniProtKB-ARBA"/>
</dbReference>
<reference evidence="4" key="1">
    <citation type="submission" date="2025-08" db="UniProtKB">
        <authorList>
            <consortium name="RefSeq"/>
        </authorList>
    </citation>
    <scope>IDENTIFICATION</scope>
    <source>
        <strain evidence="4">S238N-H82</strain>
        <tissue evidence="4">Testes</tissue>
    </source>
</reference>
<evidence type="ECO:0000313" key="4">
    <source>
        <dbReference type="RefSeq" id="XP_035664370.1"/>
    </source>
</evidence>
<dbReference type="CDD" id="cd22343">
    <property type="entry name" value="PDDEXK_lambda_exonuclease-like"/>
    <property type="match status" value="1"/>
</dbReference>
<proteinExistence type="predicted"/>
<evidence type="ECO:0000313" key="3">
    <source>
        <dbReference type="Proteomes" id="UP000001554"/>
    </source>
</evidence>
<keyword evidence="1" id="KW-0862">Zinc</keyword>
<dbReference type="InterPro" id="IPR019080">
    <property type="entry name" value="YqaJ_viral_recombinase"/>
</dbReference>
<accession>A0A9J7HTY3</accession>
<dbReference type="PROSITE" id="PS50966">
    <property type="entry name" value="ZF_SWIM"/>
    <property type="match status" value="1"/>
</dbReference>
<dbReference type="Pfam" id="PF09588">
    <property type="entry name" value="YqaJ"/>
    <property type="match status" value="1"/>
</dbReference>
<keyword evidence="1" id="KW-0479">Metal-binding</keyword>
<keyword evidence="1" id="KW-0863">Zinc-finger</keyword>
<gene>
    <name evidence="4" type="primary">LOC118407905</name>
</gene>
<organism evidence="3 4">
    <name type="scientific">Branchiostoma floridae</name>
    <name type="common">Florida lancelet</name>
    <name type="synonym">Amphioxus</name>
    <dbReference type="NCBI Taxonomy" id="7739"/>
    <lineage>
        <taxon>Eukaryota</taxon>
        <taxon>Metazoa</taxon>
        <taxon>Chordata</taxon>
        <taxon>Cephalochordata</taxon>
        <taxon>Leptocardii</taxon>
        <taxon>Amphioxiformes</taxon>
        <taxon>Branchiostomatidae</taxon>
        <taxon>Branchiostoma</taxon>
    </lineage>
</organism>
<dbReference type="KEGG" id="bfo:118407905"/>
<evidence type="ECO:0000259" key="2">
    <source>
        <dbReference type="PROSITE" id="PS50966"/>
    </source>
</evidence>
<protein>
    <submittedName>
        <fullName evidence="4">Uncharacterized protein LOC118407905 isoform X1</fullName>
    </submittedName>
</protein>
<dbReference type="PANTHER" id="PTHR46609:SF7">
    <property type="match status" value="1"/>
</dbReference>
<dbReference type="InterPro" id="IPR011335">
    <property type="entry name" value="Restrct_endonuc-II-like"/>
</dbReference>